<keyword evidence="1" id="KW-0472">Membrane</keyword>
<accession>A0A8S5NC43</accession>
<sequence>MLIINSGVFAYFYLKSFPLIFVIFLNRIHLRIHFHTHTHLCPYS</sequence>
<protein>
    <submittedName>
        <fullName evidence="2">Uncharacterized protein</fullName>
    </submittedName>
</protein>
<keyword evidence="1" id="KW-0812">Transmembrane</keyword>
<organism evidence="2">
    <name type="scientific">Siphoviridae sp. ctfZQ2</name>
    <dbReference type="NCBI Taxonomy" id="2826415"/>
    <lineage>
        <taxon>Viruses</taxon>
        <taxon>Duplodnaviria</taxon>
        <taxon>Heunggongvirae</taxon>
        <taxon>Uroviricota</taxon>
        <taxon>Caudoviricetes</taxon>
    </lineage>
</organism>
<evidence type="ECO:0000256" key="1">
    <source>
        <dbReference type="SAM" id="Phobius"/>
    </source>
</evidence>
<evidence type="ECO:0000313" key="2">
    <source>
        <dbReference type="EMBL" id="DAD91808.1"/>
    </source>
</evidence>
<proteinExistence type="predicted"/>
<reference evidence="2" key="1">
    <citation type="journal article" date="2021" name="Proc. Natl. Acad. Sci. U.S.A.">
        <title>A Catalog of Tens of Thousands of Viruses from Human Metagenomes Reveals Hidden Associations with Chronic Diseases.</title>
        <authorList>
            <person name="Tisza M.J."/>
            <person name="Buck C.B."/>
        </authorList>
    </citation>
    <scope>NUCLEOTIDE SEQUENCE</scope>
    <source>
        <strain evidence="2">CtfZQ2</strain>
    </source>
</reference>
<name>A0A8S5NC43_9CAUD</name>
<feature type="transmembrane region" description="Helical" evidence="1">
    <location>
        <begin position="6"/>
        <end position="25"/>
    </location>
</feature>
<dbReference type="EMBL" id="BK015122">
    <property type="protein sequence ID" value="DAD91808.1"/>
    <property type="molecule type" value="Genomic_DNA"/>
</dbReference>
<keyword evidence="1" id="KW-1133">Transmembrane helix</keyword>